<sequence length="349" mass="38340">MRVVVTGATGNVGTSVVSALAGDPSVTSIVGLARREPDWHPAKTDWRIADVAVDDLEPHMAGADAVIHLAWLFQPTRDPLTTWKVNALGSARVFEAAARARVPALVYASSVGAYSPGPKDRPVTEDWPTHGWPNASYGREKAYVERMLDVFERDHPEIRVVRMRPGFIFKPGASAEQRRLFAGPLLPQRLVRPGVIPFVPDHPRLRFQALHADDMGEAYRLAVTRPVSGAFNVAAEPVIDPRVLAEVFGTRTVTMPGWVLRNAVAVAWRMRMIPASPYLVEMVLKMPIMDVTRARTELGWEPRYSAVDALKALVEGMHEPSGPMTPPLSPRTGGPARLRELVTGIGRRP</sequence>
<dbReference type="OrthoDB" id="3338687at2"/>
<dbReference type="STRING" id="35622.SAMN04489764_1883"/>
<dbReference type="EMBL" id="FNKK01000002">
    <property type="protein sequence ID" value="SDQ72954.1"/>
    <property type="molecule type" value="Genomic_DNA"/>
</dbReference>
<feature type="domain" description="NAD-dependent epimerase/dehydratase" evidence="1">
    <location>
        <begin position="3"/>
        <end position="234"/>
    </location>
</feature>
<keyword evidence="3" id="KW-1185">Reference proteome</keyword>
<protein>
    <submittedName>
        <fullName evidence="2">Nucleoside-diphosphate-sugar epimerase</fullName>
    </submittedName>
</protein>
<dbReference type="GO" id="GO:0004029">
    <property type="term" value="F:aldehyde dehydrogenase (NAD+) activity"/>
    <property type="evidence" value="ECO:0007669"/>
    <property type="project" value="TreeGrafter"/>
</dbReference>
<evidence type="ECO:0000313" key="2">
    <source>
        <dbReference type="EMBL" id="SDQ72954.1"/>
    </source>
</evidence>
<proteinExistence type="predicted"/>
<organism evidence="2 3">
    <name type="scientific">Thermostaphylospora chromogena</name>
    <dbReference type="NCBI Taxonomy" id="35622"/>
    <lineage>
        <taxon>Bacteria</taxon>
        <taxon>Bacillati</taxon>
        <taxon>Actinomycetota</taxon>
        <taxon>Actinomycetes</taxon>
        <taxon>Streptosporangiales</taxon>
        <taxon>Thermomonosporaceae</taxon>
        <taxon>Thermostaphylospora</taxon>
    </lineage>
</organism>
<dbReference type="Pfam" id="PF01370">
    <property type="entry name" value="Epimerase"/>
    <property type="match status" value="1"/>
</dbReference>
<evidence type="ECO:0000313" key="3">
    <source>
        <dbReference type="Proteomes" id="UP000217103"/>
    </source>
</evidence>
<dbReference type="SUPFAM" id="SSF51735">
    <property type="entry name" value="NAD(P)-binding Rossmann-fold domains"/>
    <property type="match status" value="1"/>
</dbReference>
<dbReference type="AlphaFoldDB" id="A0A1H1D940"/>
<dbReference type="Gene3D" id="3.40.50.720">
    <property type="entry name" value="NAD(P)-binding Rossmann-like Domain"/>
    <property type="match status" value="1"/>
</dbReference>
<accession>A0A1H1D940</accession>
<dbReference type="PANTHER" id="PTHR48079">
    <property type="entry name" value="PROTEIN YEEZ"/>
    <property type="match status" value="1"/>
</dbReference>
<dbReference type="InterPro" id="IPR051783">
    <property type="entry name" value="NAD(P)-dependent_oxidoreduct"/>
</dbReference>
<reference evidence="2 3" key="1">
    <citation type="submission" date="2016-10" db="EMBL/GenBank/DDBJ databases">
        <authorList>
            <person name="de Groot N.N."/>
        </authorList>
    </citation>
    <scope>NUCLEOTIDE SEQUENCE [LARGE SCALE GENOMIC DNA]</scope>
    <source>
        <strain evidence="2 3">DSM 43794</strain>
    </source>
</reference>
<name>A0A1H1D940_9ACTN</name>
<gene>
    <name evidence="2" type="ORF">SAMN04489764_1883</name>
</gene>
<dbReference type="Proteomes" id="UP000217103">
    <property type="component" value="Unassembled WGS sequence"/>
</dbReference>
<dbReference type="InterPro" id="IPR001509">
    <property type="entry name" value="Epimerase_deHydtase"/>
</dbReference>
<dbReference type="PANTHER" id="PTHR48079:SF6">
    <property type="entry name" value="NAD(P)-BINDING DOMAIN-CONTAINING PROTEIN-RELATED"/>
    <property type="match status" value="1"/>
</dbReference>
<dbReference type="GO" id="GO:0005737">
    <property type="term" value="C:cytoplasm"/>
    <property type="evidence" value="ECO:0007669"/>
    <property type="project" value="TreeGrafter"/>
</dbReference>
<dbReference type="RefSeq" id="WP_093258682.1">
    <property type="nucleotide sequence ID" value="NZ_FNKK01000002.1"/>
</dbReference>
<evidence type="ECO:0000259" key="1">
    <source>
        <dbReference type="Pfam" id="PF01370"/>
    </source>
</evidence>
<dbReference type="InterPro" id="IPR036291">
    <property type="entry name" value="NAD(P)-bd_dom_sf"/>
</dbReference>